<organism evidence="4 5">
    <name type="scientific">Archangium lansingense</name>
    <dbReference type="NCBI Taxonomy" id="2995310"/>
    <lineage>
        <taxon>Bacteria</taxon>
        <taxon>Pseudomonadati</taxon>
        <taxon>Myxococcota</taxon>
        <taxon>Myxococcia</taxon>
        <taxon>Myxococcales</taxon>
        <taxon>Cystobacterineae</taxon>
        <taxon>Archangiaceae</taxon>
        <taxon>Archangium</taxon>
    </lineage>
</organism>
<evidence type="ECO:0000313" key="5">
    <source>
        <dbReference type="Proteomes" id="UP001207654"/>
    </source>
</evidence>
<accession>A0ABT4A3X7</accession>
<dbReference type="Proteomes" id="UP001207654">
    <property type="component" value="Unassembled WGS sequence"/>
</dbReference>
<evidence type="ECO:0000256" key="2">
    <source>
        <dbReference type="SAM" id="SignalP"/>
    </source>
</evidence>
<dbReference type="EMBL" id="JAPNKA010000001">
    <property type="protein sequence ID" value="MCY1076351.1"/>
    <property type="molecule type" value="Genomic_DNA"/>
</dbReference>
<dbReference type="RefSeq" id="WP_267535243.1">
    <property type="nucleotide sequence ID" value="NZ_JAPNKA010000001.1"/>
</dbReference>
<feature type="compositionally biased region" description="Polar residues" evidence="1">
    <location>
        <begin position="59"/>
        <end position="76"/>
    </location>
</feature>
<keyword evidence="2" id="KW-0732">Signal</keyword>
<comment type="caution">
    <text evidence="4">The sequence shown here is derived from an EMBL/GenBank/DDBJ whole genome shotgun (WGS) entry which is preliminary data.</text>
</comment>
<evidence type="ECO:0000259" key="3">
    <source>
        <dbReference type="Pfam" id="PF13084"/>
    </source>
</evidence>
<sequence>MFVLILIAVATSSASFNAPTAADIAVSFDAGVPQDAGEANVGQSAETSPAPAPDGGTPPESSSSQVPPGAASSANADTPFDTSAPRKTVASYLIPAAEVLAIYGGFVAFNRLAFHDEEWTHVTPGSIRDNLNGPWVIDDDNFEINQLGHPYQGSLYFSAARSSGLSFWESFLYVGAGSLLWEVGGEAEPPSLNDQITTTFAGALLGEALYRVWNDLIGHGGEKNSVLRHIAAAPLSPFASFNYYVFKRRAQLAESNLFYRTWIGSSYGGSIRDQTGARTELLGFGQQLSLGVSLTQGFPGTSGDLDYGPFDYYDLRFELSLPRTPYVGFFLRGLLFGTGFQPKPWAHGLIGVFGSYDYSTLPLLRVSTSALGPGLAMDVSLGAGVTLQGTVLVAPIFFGGAGAITATSGERDFRAGGGGQGLLELRLLLRDSGSINAGARNYFIRGFRGEPGSELISYGWLGSELRIVGGHVLGVEVQWSTRAASDPTLGNLSHAGSLFRLYYGFVSDAFSGAASRPGGGLRQVSRPRLE</sequence>
<feature type="chain" id="PRO_5045525215" evidence="2">
    <location>
        <begin position="22"/>
        <end position="530"/>
    </location>
</feature>
<keyword evidence="5" id="KW-1185">Reference proteome</keyword>
<evidence type="ECO:0000313" key="4">
    <source>
        <dbReference type="EMBL" id="MCY1076351.1"/>
    </source>
</evidence>
<feature type="region of interest" description="Disordered" evidence="1">
    <location>
        <begin position="35"/>
        <end position="82"/>
    </location>
</feature>
<gene>
    <name evidence="4" type="ORF">OV287_17890</name>
</gene>
<protein>
    <submittedName>
        <fullName evidence="4">DUF3943 domain-containing protein</fullName>
    </submittedName>
</protein>
<dbReference type="Pfam" id="PF13084">
    <property type="entry name" value="DUF3943"/>
    <property type="match status" value="1"/>
</dbReference>
<feature type="domain" description="DUF3943" evidence="3">
    <location>
        <begin position="135"/>
        <end position="238"/>
    </location>
</feature>
<dbReference type="InterPro" id="IPR025079">
    <property type="entry name" value="DUF3943"/>
</dbReference>
<name>A0ABT4A3X7_9BACT</name>
<evidence type="ECO:0000256" key="1">
    <source>
        <dbReference type="SAM" id="MobiDB-lite"/>
    </source>
</evidence>
<reference evidence="4 5" key="1">
    <citation type="submission" date="2022-11" db="EMBL/GenBank/DDBJ databases">
        <title>Minimal conservation of predation-associated metabolite biosynthetic gene clusters underscores biosynthetic potential of Myxococcota including descriptions for ten novel species: Archangium lansinium sp. nov., Myxococcus landrumus sp. nov., Nannocystis bai.</title>
        <authorList>
            <person name="Ahearne A."/>
            <person name="Stevens C."/>
            <person name="Phillips K."/>
        </authorList>
    </citation>
    <scope>NUCLEOTIDE SEQUENCE [LARGE SCALE GENOMIC DNA]</scope>
    <source>
        <strain evidence="4 5">MIWBW</strain>
    </source>
</reference>
<proteinExistence type="predicted"/>
<feature type="signal peptide" evidence="2">
    <location>
        <begin position="1"/>
        <end position="21"/>
    </location>
</feature>